<gene>
    <name evidence="2" type="ordered locus">ANT_01200</name>
</gene>
<protein>
    <recommendedName>
        <fullName evidence="4">Transglycosylase SLT domain-containing protein</fullName>
    </recommendedName>
</protein>
<keyword evidence="3" id="KW-1185">Reference proteome</keyword>
<dbReference type="HOGENOM" id="CLU_453204_0_0_0"/>
<reference evidence="2 3" key="1">
    <citation type="submission" date="2010-12" db="EMBL/GenBank/DDBJ databases">
        <title>Whole genome sequence of Anaerolinea thermophila UNI-1.</title>
        <authorList>
            <person name="Narita-Yamada S."/>
            <person name="Kishi E."/>
            <person name="Watanabe Y."/>
            <person name="Takasaki K."/>
            <person name="Ankai A."/>
            <person name="Oguchi A."/>
            <person name="Fukui S."/>
            <person name="Takahashi M."/>
            <person name="Yashiro I."/>
            <person name="Hosoyama A."/>
            <person name="Sekiguchi Y."/>
            <person name="Hanada S."/>
            <person name="Fujita N."/>
        </authorList>
    </citation>
    <scope>NUCLEOTIDE SEQUENCE [LARGE SCALE GENOMIC DNA]</scope>
    <source>
        <strain evidence="3">DSM 14523 / JCM 11388 / NBRC 100420 / UNI-1</strain>
    </source>
</reference>
<organism evidence="2 3">
    <name type="scientific">Anaerolinea thermophila (strain DSM 14523 / JCM 11388 / NBRC 100420 / UNI-1)</name>
    <dbReference type="NCBI Taxonomy" id="926569"/>
    <lineage>
        <taxon>Bacteria</taxon>
        <taxon>Bacillati</taxon>
        <taxon>Chloroflexota</taxon>
        <taxon>Anaerolineae</taxon>
        <taxon>Anaerolineales</taxon>
        <taxon>Anaerolineaceae</taxon>
        <taxon>Anaerolinea</taxon>
    </lineage>
</organism>
<feature type="region of interest" description="Disordered" evidence="1">
    <location>
        <begin position="578"/>
        <end position="602"/>
    </location>
</feature>
<accession>E8MZ11</accession>
<dbReference type="InParanoid" id="E8MZ11"/>
<dbReference type="RefSeq" id="WP_013558552.1">
    <property type="nucleotide sequence ID" value="NC_014960.1"/>
</dbReference>
<feature type="compositionally biased region" description="Polar residues" evidence="1">
    <location>
        <begin position="585"/>
        <end position="594"/>
    </location>
</feature>
<dbReference type="Proteomes" id="UP000008922">
    <property type="component" value="Chromosome"/>
</dbReference>
<dbReference type="Gene3D" id="1.10.530.10">
    <property type="match status" value="1"/>
</dbReference>
<dbReference type="AlphaFoldDB" id="E8MZ11"/>
<name>E8MZ11_ANATU</name>
<evidence type="ECO:0000313" key="3">
    <source>
        <dbReference type="Proteomes" id="UP000008922"/>
    </source>
</evidence>
<dbReference type="OrthoDB" id="160265at2"/>
<dbReference type="KEGG" id="atm:ANT_01200"/>
<evidence type="ECO:0000256" key="1">
    <source>
        <dbReference type="SAM" id="MobiDB-lite"/>
    </source>
</evidence>
<dbReference type="EMBL" id="AP012029">
    <property type="protein sequence ID" value="BAJ62154.1"/>
    <property type="molecule type" value="Genomic_DNA"/>
</dbReference>
<proteinExistence type="predicted"/>
<evidence type="ECO:0000313" key="2">
    <source>
        <dbReference type="EMBL" id="BAJ62154.1"/>
    </source>
</evidence>
<sequence length="602" mass="65724">MKPLRWLNAVIGVFLLVLAGAPILPARAEDFPPDEPERKALITVEFTRYFWWLAEWEGNEVVCRLAVEHEGIPTYNEIEGLCGKKVAQRWLESKPCNLAETPAGLCPGLYALEIGSEPASREVEVTLPLPSVWIHLEDCAPLPGDRACTRMPVLRLEGREPLPNETILSIQGIFNGEAFTCAGAECRLPLQPTGQDGTVMEFWADSSFGDSSEHYTARVRVLPWGDFMDPDGGGRDARLWYVDILSTQYTDGEIAACAFTWQSFPDVNGPPQWLTTPPSIEDLRTDTGFYYLAGALIQNGLVDTSACLDGGLTAVNVASACGVEAARPLLTEWQNRFDGEIWQAAQDTGVPARLLKNVFARESQLWPGVFHTTREAGLGQLTEKGADTILLWNPEFFRQFCPLVLHQSTCDLGFGNLKAAEQALLRGALVRKVNASCPDCPTGIDISEAQYSVRVFAEGLLANCEQTGRILRNLTGMEPGRLSRYDDLWRFTLVNYNAGAGCLSTAARRVLNNGEALTWENLAAQLDPACQGAIGYVEDISGERRILPTPTPWLGGAPIQVTPPRVLATPTPAPLFPTVTPTAQPTPSNGTPTPTLEGYLSP</sequence>
<evidence type="ECO:0008006" key="4">
    <source>
        <dbReference type="Google" id="ProtNLM"/>
    </source>
</evidence>